<dbReference type="InterPro" id="IPR007138">
    <property type="entry name" value="ABM_dom"/>
</dbReference>
<dbReference type="SUPFAM" id="SSF54909">
    <property type="entry name" value="Dimeric alpha+beta barrel"/>
    <property type="match status" value="1"/>
</dbReference>
<organism evidence="2 3">
    <name type="scientific">Caballeronia sordidicola</name>
    <name type="common">Burkholderia sordidicola</name>
    <dbReference type="NCBI Taxonomy" id="196367"/>
    <lineage>
        <taxon>Bacteria</taxon>
        <taxon>Pseudomonadati</taxon>
        <taxon>Pseudomonadota</taxon>
        <taxon>Betaproteobacteria</taxon>
        <taxon>Burkholderiales</taxon>
        <taxon>Burkholderiaceae</taxon>
        <taxon>Caballeronia</taxon>
    </lineage>
</organism>
<comment type="caution">
    <text evidence="2">The sequence shown here is derived from an EMBL/GenBank/DDBJ whole genome shotgun (WGS) entry which is preliminary data.</text>
</comment>
<dbReference type="GO" id="GO:0003824">
    <property type="term" value="F:catalytic activity"/>
    <property type="evidence" value="ECO:0007669"/>
    <property type="project" value="TreeGrafter"/>
</dbReference>
<evidence type="ECO:0000313" key="2">
    <source>
        <dbReference type="EMBL" id="OXC78112.1"/>
    </source>
</evidence>
<dbReference type="eggNOG" id="COG1359">
    <property type="taxonomic scope" value="Bacteria"/>
</dbReference>
<accession>A0A226X3U4</accession>
<dbReference type="InterPro" id="IPR050744">
    <property type="entry name" value="AI-2_Isomerase_LsrG"/>
</dbReference>
<dbReference type="PANTHER" id="PTHR33336">
    <property type="entry name" value="QUINOL MONOOXYGENASE YGIN-RELATED"/>
    <property type="match status" value="1"/>
</dbReference>
<protein>
    <recommendedName>
        <fullName evidence="1">ABM domain-containing protein</fullName>
    </recommendedName>
</protein>
<dbReference type="Proteomes" id="UP000214720">
    <property type="component" value="Unassembled WGS sequence"/>
</dbReference>
<dbReference type="AlphaFoldDB" id="A0A226X3U4"/>
<evidence type="ECO:0000259" key="1">
    <source>
        <dbReference type="PROSITE" id="PS51725"/>
    </source>
</evidence>
<dbReference type="RefSeq" id="WP_089160924.1">
    <property type="nucleotide sequence ID" value="NZ_MTHB01000076.1"/>
</dbReference>
<evidence type="ECO:0000313" key="3">
    <source>
        <dbReference type="Proteomes" id="UP000214720"/>
    </source>
</evidence>
<dbReference type="Pfam" id="PF03992">
    <property type="entry name" value="ABM"/>
    <property type="match status" value="1"/>
</dbReference>
<dbReference type="EMBL" id="MTHB01000076">
    <property type="protein sequence ID" value="OXC78112.1"/>
    <property type="molecule type" value="Genomic_DNA"/>
</dbReference>
<proteinExistence type="predicted"/>
<feature type="domain" description="ABM" evidence="1">
    <location>
        <begin position="4"/>
        <end position="92"/>
    </location>
</feature>
<sequence length="95" mass="10624">MTEIAVVATFVAKPGNEDKLKEALKGIVAPTLKEPGALQYDLHRDIKEPRRFVFFERWLSEAALAQHNETPHIQALGKTLPDLIEHGEINVVAKL</sequence>
<dbReference type="InterPro" id="IPR011008">
    <property type="entry name" value="Dimeric_a/b-barrel"/>
</dbReference>
<name>A0A226X3U4_CABSO</name>
<gene>
    <name evidence="2" type="ORF">BSU04_13395</name>
</gene>
<dbReference type="PANTHER" id="PTHR33336:SF15">
    <property type="entry name" value="ABM DOMAIN-CONTAINING PROTEIN"/>
    <property type="match status" value="1"/>
</dbReference>
<dbReference type="OrthoDB" id="9812192at2"/>
<dbReference type="Gene3D" id="3.30.70.100">
    <property type="match status" value="1"/>
</dbReference>
<dbReference type="PROSITE" id="PS51725">
    <property type="entry name" value="ABM"/>
    <property type="match status" value="1"/>
</dbReference>
<reference evidence="3" key="1">
    <citation type="submission" date="2017-01" db="EMBL/GenBank/DDBJ databases">
        <title>Genome Analysis of Deinococcus marmoris KOPRI26562.</title>
        <authorList>
            <person name="Kim J.H."/>
            <person name="Oh H.-M."/>
        </authorList>
    </citation>
    <scope>NUCLEOTIDE SEQUENCE [LARGE SCALE GENOMIC DNA]</scope>
    <source>
        <strain evidence="3">PAMC 26633</strain>
    </source>
</reference>